<dbReference type="RefSeq" id="WP_164056333.1">
    <property type="nucleotide sequence ID" value="NZ_CP048632.1"/>
</dbReference>
<protein>
    <submittedName>
        <fullName evidence="1">Uncharacterized protein</fullName>
    </submittedName>
</protein>
<accession>A0A7L5BHA3</accession>
<name>A0A7L5BHA3_9HYPH</name>
<gene>
    <name evidence="1" type="ORF">G3A56_09265</name>
</gene>
<keyword evidence="2" id="KW-1185">Reference proteome</keyword>
<dbReference type="AlphaFoldDB" id="A0A7L5BHA3"/>
<dbReference type="Proteomes" id="UP000464865">
    <property type="component" value="Chromosome M15-11"/>
</dbReference>
<evidence type="ECO:0000313" key="2">
    <source>
        <dbReference type="Proteomes" id="UP000464865"/>
    </source>
</evidence>
<evidence type="ECO:0000313" key="1">
    <source>
        <dbReference type="EMBL" id="QIB38156.1"/>
    </source>
</evidence>
<organism evidence="1 2">
    <name type="scientific">Rhizobium oryzihabitans</name>
    <dbReference type="NCBI Taxonomy" id="2267833"/>
    <lineage>
        <taxon>Bacteria</taxon>
        <taxon>Pseudomonadati</taxon>
        <taxon>Pseudomonadota</taxon>
        <taxon>Alphaproteobacteria</taxon>
        <taxon>Hyphomicrobiales</taxon>
        <taxon>Rhizobiaceae</taxon>
        <taxon>Rhizobium/Agrobacterium group</taxon>
        <taxon>Rhizobium</taxon>
    </lineage>
</organism>
<reference evidence="1 2" key="1">
    <citation type="submission" date="2020-02" db="EMBL/GenBank/DDBJ databases">
        <title>Plant-Promoting Endophytic Bacterium Rhizobium oryzihabitans sp. nov., Isolated from the Root of Rice.</title>
        <authorList>
            <person name="zhao J."/>
            <person name="Zhang G."/>
        </authorList>
    </citation>
    <scope>NUCLEOTIDE SEQUENCE [LARGE SCALE GENOMIC DNA]</scope>
    <source>
        <strain evidence="1 2">M15</strain>
    </source>
</reference>
<dbReference type="KEGG" id="roy:G3A56_09265"/>
<dbReference type="EMBL" id="CP048632">
    <property type="protein sequence ID" value="QIB38156.1"/>
    <property type="molecule type" value="Genomic_DNA"/>
</dbReference>
<sequence>MTEPMTRADRDTLVKIARQRERVAKSDAKARAAQLMADFEKQLDTRYHYDQNEIWAESVKAAKIAIDEARAKVAAECERLGIPKEFAPDINLGWRESGRQATKEERAEMRRVATKAVEAMLKAASTAIERRSLETQEKIMVGGLSTDDARQFLESMPTAESLMPVLQIDNVKTLLIEEKRS</sequence>
<proteinExistence type="predicted"/>